<feature type="non-terminal residue" evidence="1">
    <location>
        <position position="54"/>
    </location>
</feature>
<organism evidence="1 2">
    <name type="scientific">Clarias magur</name>
    <name type="common">Asian catfish</name>
    <name type="synonym">Macropteronotus magur</name>
    <dbReference type="NCBI Taxonomy" id="1594786"/>
    <lineage>
        <taxon>Eukaryota</taxon>
        <taxon>Metazoa</taxon>
        <taxon>Chordata</taxon>
        <taxon>Craniata</taxon>
        <taxon>Vertebrata</taxon>
        <taxon>Euteleostomi</taxon>
        <taxon>Actinopterygii</taxon>
        <taxon>Neopterygii</taxon>
        <taxon>Teleostei</taxon>
        <taxon>Ostariophysi</taxon>
        <taxon>Siluriformes</taxon>
        <taxon>Clariidae</taxon>
        <taxon>Clarias</taxon>
    </lineage>
</organism>
<protein>
    <submittedName>
        <fullName evidence="1">Uncharacterized protein</fullName>
    </submittedName>
</protein>
<comment type="caution">
    <text evidence="1">The sequence shown here is derived from an EMBL/GenBank/DDBJ whole genome shotgun (WGS) entry which is preliminary data.</text>
</comment>
<feature type="non-terminal residue" evidence="1">
    <location>
        <position position="1"/>
    </location>
</feature>
<dbReference type="EMBL" id="QNUK01000016">
    <property type="protein sequence ID" value="KAF5908050.1"/>
    <property type="molecule type" value="Genomic_DNA"/>
</dbReference>
<gene>
    <name evidence="1" type="ORF">DAT39_002171</name>
</gene>
<proteinExistence type="predicted"/>
<keyword evidence="2" id="KW-1185">Reference proteome</keyword>
<reference evidence="1" key="1">
    <citation type="submission" date="2020-07" db="EMBL/GenBank/DDBJ databases">
        <title>Clarias magur genome sequencing, assembly and annotation.</title>
        <authorList>
            <person name="Kushwaha B."/>
            <person name="Kumar R."/>
            <person name="Das P."/>
            <person name="Joshi C.G."/>
            <person name="Kumar D."/>
            <person name="Nagpure N.S."/>
            <person name="Pandey M."/>
            <person name="Agarwal S."/>
            <person name="Srivastava S."/>
            <person name="Singh M."/>
            <person name="Sahoo L."/>
            <person name="Jayasankar P."/>
            <person name="Meher P.K."/>
            <person name="Koringa P.G."/>
            <person name="Iquebal M.A."/>
            <person name="Das S.P."/>
            <person name="Bit A."/>
            <person name="Patnaik S."/>
            <person name="Patel N."/>
            <person name="Shah T.M."/>
            <person name="Hinsu A."/>
            <person name="Jena J.K."/>
        </authorList>
    </citation>
    <scope>NUCLEOTIDE SEQUENCE</scope>
    <source>
        <strain evidence="1">CIFAMagur01</strain>
        <tissue evidence="1">Testis</tissue>
    </source>
</reference>
<evidence type="ECO:0000313" key="1">
    <source>
        <dbReference type="EMBL" id="KAF5908050.1"/>
    </source>
</evidence>
<accession>A0A8J4U7A0</accession>
<evidence type="ECO:0000313" key="2">
    <source>
        <dbReference type="Proteomes" id="UP000727407"/>
    </source>
</evidence>
<sequence length="54" mass="6206">YESTGVTEGISNHTGNHLQHAVPDLSPTYCIMQLLHKIVLLKCRFSDRYEGRIY</sequence>
<name>A0A8J4U7A0_CLAMG</name>
<dbReference type="Proteomes" id="UP000727407">
    <property type="component" value="Unassembled WGS sequence"/>
</dbReference>
<dbReference type="AlphaFoldDB" id="A0A8J4U7A0"/>